<gene>
    <name evidence="2" type="ORF">FC92_GL000124</name>
</gene>
<reference evidence="2 3" key="1">
    <citation type="journal article" date="2015" name="Genome Announc.">
        <title>Expanding the biotechnology potential of lactobacilli through comparative genomics of 213 strains and associated genera.</title>
        <authorList>
            <person name="Sun Z."/>
            <person name="Harris H.M."/>
            <person name="McCann A."/>
            <person name="Guo C."/>
            <person name="Argimon S."/>
            <person name="Zhang W."/>
            <person name="Yang X."/>
            <person name="Jeffery I.B."/>
            <person name="Cooney J.C."/>
            <person name="Kagawa T.F."/>
            <person name="Liu W."/>
            <person name="Song Y."/>
            <person name="Salvetti E."/>
            <person name="Wrobel A."/>
            <person name="Rasinkangas P."/>
            <person name="Parkhill J."/>
            <person name="Rea M.C."/>
            <person name="O'Sullivan O."/>
            <person name="Ritari J."/>
            <person name="Douillard F.P."/>
            <person name="Paul Ross R."/>
            <person name="Yang R."/>
            <person name="Briner A.E."/>
            <person name="Felis G.E."/>
            <person name="de Vos W.M."/>
            <person name="Barrangou R."/>
            <person name="Klaenhammer T.R."/>
            <person name="Caufield P.W."/>
            <person name="Cui Y."/>
            <person name="Zhang H."/>
            <person name="O'Toole P.W."/>
        </authorList>
    </citation>
    <scope>NUCLEOTIDE SEQUENCE [LARGE SCALE GENOMIC DNA]</scope>
    <source>
        <strain evidence="2 3">DSM 19519</strain>
    </source>
</reference>
<dbReference type="STRING" id="1423759.FC92_GL000124"/>
<dbReference type="Pfam" id="PF01636">
    <property type="entry name" value="APH"/>
    <property type="match status" value="1"/>
</dbReference>
<dbReference type="Gene3D" id="3.90.1200.10">
    <property type="match status" value="1"/>
</dbReference>
<protein>
    <recommendedName>
        <fullName evidence="1">Aminoglycoside phosphotransferase domain-containing protein</fullName>
    </recommendedName>
</protein>
<evidence type="ECO:0000313" key="3">
    <source>
        <dbReference type="Proteomes" id="UP000051448"/>
    </source>
</evidence>
<proteinExistence type="predicted"/>
<dbReference type="AlphaFoldDB" id="A0A0R1MJY4"/>
<dbReference type="SUPFAM" id="SSF56112">
    <property type="entry name" value="Protein kinase-like (PK-like)"/>
    <property type="match status" value="1"/>
</dbReference>
<dbReference type="EMBL" id="AZDX01000001">
    <property type="protein sequence ID" value="KRL08333.1"/>
    <property type="molecule type" value="Genomic_DNA"/>
</dbReference>
<dbReference type="PATRIC" id="fig|1423759.3.peg.124"/>
<dbReference type="Proteomes" id="UP000051448">
    <property type="component" value="Unassembled WGS sequence"/>
</dbReference>
<organism evidence="2 3">
    <name type="scientific">Liquorilactobacillus hordei DSM 19519</name>
    <dbReference type="NCBI Taxonomy" id="1423759"/>
    <lineage>
        <taxon>Bacteria</taxon>
        <taxon>Bacillati</taxon>
        <taxon>Bacillota</taxon>
        <taxon>Bacilli</taxon>
        <taxon>Lactobacillales</taxon>
        <taxon>Lactobacillaceae</taxon>
        <taxon>Liquorilactobacillus</taxon>
    </lineage>
</organism>
<evidence type="ECO:0000259" key="1">
    <source>
        <dbReference type="Pfam" id="PF01636"/>
    </source>
</evidence>
<accession>A0A0R1MJY4</accession>
<sequence>MIQEDEGMLVDFLNDYYQANLKSIHDVAGNQHLVGNSKVFHGPLFVKIFREKAMFYAEQHVNQFYYPDIYLDSVIFEDKYVVTLRDRELKDVDQHKVTSEMAYNYGRLLGSFHEKVTGNVSVEENKQLLSQILIQRVEQLQGSIYYENAQKVLQLLSFNFVKTNLEYEQLPKVVLHGDFSVRNIMEFEGKDILIDFERSHVGTSYQDFIKFFYNEVRDVKLRNEFLRGYEKEHPFEIPSNDLQRCLLFLCALDISQYNVTHSGGKFGDMASNMIATIKDGNAVLEL</sequence>
<feature type="domain" description="Aminoglycoside phosphotransferase" evidence="1">
    <location>
        <begin position="91"/>
        <end position="232"/>
    </location>
</feature>
<evidence type="ECO:0000313" key="2">
    <source>
        <dbReference type="EMBL" id="KRL08333.1"/>
    </source>
</evidence>
<name>A0A0R1MJY4_9LACO</name>
<comment type="caution">
    <text evidence="2">The sequence shown here is derived from an EMBL/GenBank/DDBJ whole genome shotgun (WGS) entry which is preliminary data.</text>
</comment>
<dbReference type="InterPro" id="IPR011009">
    <property type="entry name" value="Kinase-like_dom_sf"/>
</dbReference>
<dbReference type="InterPro" id="IPR002575">
    <property type="entry name" value="Aminoglycoside_PTrfase"/>
</dbReference>
<keyword evidence="3" id="KW-1185">Reference proteome</keyword>